<dbReference type="InterPro" id="IPR027417">
    <property type="entry name" value="P-loop_NTPase"/>
</dbReference>
<proteinExistence type="predicted"/>
<gene>
    <name evidence="1" type="ORF">AV903_06810</name>
</gene>
<dbReference type="Gene3D" id="3.40.50.300">
    <property type="entry name" value="P-loop containing nucleotide triphosphate hydrolases"/>
    <property type="match status" value="1"/>
</dbReference>
<dbReference type="EMBL" id="CP013970">
    <property type="protein sequence ID" value="AXF75848.1"/>
    <property type="molecule type" value="Genomic_DNA"/>
</dbReference>
<dbReference type="GO" id="GO:0016740">
    <property type="term" value="F:transferase activity"/>
    <property type="evidence" value="ECO:0007669"/>
    <property type="project" value="UniProtKB-KW"/>
</dbReference>
<organism evidence="1 2">
    <name type="scientific">Erwinia tracheiphila</name>
    <dbReference type="NCBI Taxonomy" id="65700"/>
    <lineage>
        <taxon>Bacteria</taxon>
        <taxon>Pseudomonadati</taxon>
        <taxon>Pseudomonadota</taxon>
        <taxon>Gammaproteobacteria</taxon>
        <taxon>Enterobacterales</taxon>
        <taxon>Erwiniaceae</taxon>
        <taxon>Erwinia</taxon>
    </lineage>
</organism>
<dbReference type="Proteomes" id="UP000264980">
    <property type="component" value="Chromosome"/>
</dbReference>
<dbReference type="AlphaFoldDB" id="A0A345CQY1"/>
<evidence type="ECO:0000313" key="1">
    <source>
        <dbReference type="EMBL" id="AXF75848.1"/>
    </source>
</evidence>
<accession>A0A345CQY1</accession>
<dbReference type="Pfam" id="PF01745">
    <property type="entry name" value="IPT"/>
    <property type="match status" value="1"/>
</dbReference>
<protein>
    <submittedName>
        <fullName evidence="1">Isopentenyl transferase</fullName>
    </submittedName>
</protein>
<name>A0A345CQY1_9GAMM</name>
<reference evidence="2" key="1">
    <citation type="submission" date="2016-01" db="EMBL/GenBank/DDBJ databases">
        <authorList>
            <person name="Shapiro L."/>
        </authorList>
    </citation>
    <scope>NUCLEOTIDE SEQUENCE [LARGE SCALE GENOMIC DNA]</scope>
    <source>
        <strain evidence="2">MDcuke</strain>
    </source>
</reference>
<dbReference type="RefSeq" id="WP_233480673.1">
    <property type="nucleotide sequence ID" value="NZ_CP013970.1"/>
</dbReference>
<sequence>MSAKIYLLWGATTTGKTSDSAVLAKEKNLPVIALDRFQGYNEIATGSGSPTKDELQNTERVYVTPSSSMNRGVASSRECHIILKNTAASLLSAHSGAIIEGGSVSLLKEMVNDDYWSGFHWIIKKFTLPYKEVYLSKAEKRIYDMFHPQDGRMSILDEVSRFFRENNTVTPLEDIDGYRVIISYLRDNQIEFDDINKLTLKDEKTLIKMISDEYYQHALWQEREFPCIPSSWKWDALLS</sequence>
<evidence type="ECO:0000313" key="2">
    <source>
        <dbReference type="Proteomes" id="UP000264980"/>
    </source>
</evidence>
<keyword evidence="1" id="KW-0808">Transferase</keyword>
<dbReference type="Gene3D" id="1.10.287.890">
    <property type="entry name" value="Crystal structure of tRNA isopentenylpyrophosphate transferase (bh2366) domain"/>
    <property type="match status" value="1"/>
</dbReference>